<dbReference type="Proteomes" id="UP000481043">
    <property type="component" value="Unassembled WGS sequence"/>
</dbReference>
<keyword evidence="4" id="KW-1185">Reference proteome</keyword>
<dbReference type="Pfam" id="PF00582">
    <property type="entry name" value="Usp"/>
    <property type="match status" value="1"/>
</dbReference>
<reference evidence="3 4" key="1">
    <citation type="submission" date="2020-02" db="EMBL/GenBank/DDBJ databases">
        <title>Bacillus aquiflavi sp. nov., isolated from yellow water of strong flavor Chinese baijiu in Yibin region of China.</title>
        <authorList>
            <person name="Xie J."/>
        </authorList>
    </citation>
    <scope>NUCLEOTIDE SEQUENCE [LARGE SCALE GENOMIC DNA]</scope>
    <source>
        <strain evidence="3 4">SA4</strain>
    </source>
</reference>
<dbReference type="InterPro" id="IPR014729">
    <property type="entry name" value="Rossmann-like_a/b/a_fold"/>
</dbReference>
<gene>
    <name evidence="3" type="ORF">G4D63_15955</name>
</gene>
<dbReference type="CDD" id="cd00293">
    <property type="entry name" value="USP-like"/>
    <property type="match status" value="1"/>
</dbReference>
<dbReference type="Gene3D" id="3.40.50.620">
    <property type="entry name" value="HUPs"/>
    <property type="match status" value="1"/>
</dbReference>
<comment type="caution">
    <text evidence="3">The sequence shown here is derived from an EMBL/GenBank/DDBJ whole genome shotgun (WGS) entry which is preliminary data.</text>
</comment>
<protein>
    <submittedName>
        <fullName evidence="3">Universal stress protein</fullName>
    </submittedName>
</protein>
<dbReference type="AlphaFoldDB" id="A0A6M0QAE0"/>
<organism evidence="3 4">
    <name type="scientific">Bacillus mesophilus</name>
    <dbReference type="NCBI Taxonomy" id="1808955"/>
    <lineage>
        <taxon>Bacteria</taxon>
        <taxon>Bacillati</taxon>
        <taxon>Bacillota</taxon>
        <taxon>Bacilli</taxon>
        <taxon>Bacillales</taxon>
        <taxon>Bacillaceae</taxon>
        <taxon>Bacillus</taxon>
    </lineage>
</organism>
<accession>A0A6M0QAE0</accession>
<name>A0A6M0QAE0_9BACI</name>
<dbReference type="InterPro" id="IPR006015">
    <property type="entry name" value="Universal_stress_UspA"/>
</dbReference>
<dbReference type="PRINTS" id="PR01438">
    <property type="entry name" value="UNVRSLSTRESS"/>
</dbReference>
<sequence length="141" mass="15687">MEKPSKILVAYDGSELSKKALEYAKFLVSDHEQAELEVVTVMMYLGAYDAYSFKELRKTVESETSLLVEEVKDMLSSVQNPTSVHMLEGDPSLQIIKLAEEKGVDTIVLGSRGLGRFKEFFLGSVSHNVVQMAKCPVLIVK</sequence>
<evidence type="ECO:0000313" key="4">
    <source>
        <dbReference type="Proteomes" id="UP000481043"/>
    </source>
</evidence>
<proteinExistence type="inferred from homology"/>
<dbReference type="SUPFAM" id="SSF52402">
    <property type="entry name" value="Adenine nucleotide alpha hydrolases-like"/>
    <property type="match status" value="1"/>
</dbReference>
<evidence type="ECO:0000256" key="1">
    <source>
        <dbReference type="ARBA" id="ARBA00008791"/>
    </source>
</evidence>
<evidence type="ECO:0000313" key="3">
    <source>
        <dbReference type="EMBL" id="NEY73227.1"/>
    </source>
</evidence>
<evidence type="ECO:0000259" key="2">
    <source>
        <dbReference type="Pfam" id="PF00582"/>
    </source>
</evidence>
<comment type="similarity">
    <text evidence="1">Belongs to the universal stress protein A family.</text>
</comment>
<dbReference type="PANTHER" id="PTHR31964:SF113">
    <property type="entry name" value="USPA DOMAIN-CONTAINING PROTEIN"/>
    <property type="match status" value="1"/>
</dbReference>
<dbReference type="RefSeq" id="WP_163180704.1">
    <property type="nucleotide sequence ID" value="NZ_JAAIWM010000006.1"/>
</dbReference>
<dbReference type="InterPro" id="IPR006016">
    <property type="entry name" value="UspA"/>
</dbReference>
<dbReference type="EMBL" id="JAAIWM010000006">
    <property type="protein sequence ID" value="NEY73227.1"/>
    <property type="molecule type" value="Genomic_DNA"/>
</dbReference>
<dbReference type="PANTHER" id="PTHR31964">
    <property type="entry name" value="ADENINE NUCLEOTIDE ALPHA HYDROLASES-LIKE SUPERFAMILY PROTEIN"/>
    <property type="match status" value="1"/>
</dbReference>
<feature type="domain" description="UspA" evidence="2">
    <location>
        <begin position="6"/>
        <end position="141"/>
    </location>
</feature>